<gene>
    <name evidence="1" type="ORF">DXT99_23095</name>
</gene>
<proteinExistence type="predicted"/>
<comment type="caution">
    <text evidence="1">The sequence shown here is derived from an EMBL/GenBank/DDBJ whole genome shotgun (WGS) entry which is preliminary data.</text>
</comment>
<keyword evidence="2" id="KW-1185">Reference proteome</keyword>
<organism evidence="1 2">
    <name type="scientific">Pontibacter diazotrophicus</name>
    <dbReference type="NCBI Taxonomy" id="1400979"/>
    <lineage>
        <taxon>Bacteria</taxon>
        <taxon>Pseudomonadati</taxon>
        <taxon>Bacteroidota</taxon>
        <taxon>Cytophagia</taxon>
        <taxon>Cytophagales</taxon>
        <taxon>Hymenobacteraceae</taxon>
        <taxon>Pontibacter</taxon>
    </lineage>
</organism>
<name>A0A3D8L3J8_9BACT</name>
<evidence type="ECO:0000313" key="1">
    <source>
        <dbReference type="EMBL" id="RDV11916.1"/>
    </source>
</evidence>
<dbReference type="AlphaFoldDB" id="A0A3D8L3J8"/>
<evidence type="ECO:0000313" key="2">
    <source>
        <dbReference type="Proteomes" id="UP000256708"/>
    </source>
</evidence>
<dbReference type="Proteomes" id="UP000256708">
    <property type="component" value="Unassembled WGS sequence"/>
</dbReference>
<accession>A0A3D8L3J8</accession>
<protein>
    <submittedName>
        <fullName evidence="1">Uncharacterized protein</fullName>
    </submittedName>
</protein>
<reference evidence="2" key="1">
    <citation type="submission" date="2018-08" db="EMBL/GenBank/DDBJ databases">
        <authorList>
            <person name="Liu Z.-W."/>
            <person name="Du Z.-J."/>
        </authorList>
    </citation>
    <scope>NUCLEOTIDE SEQUENCE [LARGE SCALE GENOMIC DNA]</scope>
    <source>
        <strain evidence="2">H4X</strain>
    </source>
</reference>
<sequence>MPVIEKEHKPHGQGPHGSDKKRVALWKCFWIKRGLLFGSASVDRMYKVPQMAGARAAFGKLLVLIPIAYE</sequence>
<dbReference type="EMBL" id="QRGR01000036">
    <property type="protein sequence ID" value="RDV11916.1"/>
    <property type="molecule type" value="Genomic_DNA"/>
</dbReference>